<comment type="caution">
    <text evidence="8">The sequence shown here is derived from an EMBL/GenBank/DDBJ whole genome shotgun (WGS) entry which is preliminary data.</text>
</comment>
<evidence type="ECO:0000256" key="4">
    <source>
        <dbReference type="ARBA" id="ARBA00022490"/>
    </source>
</evidence>
<proteinExistence type="predicted"/>
<comment type="subcellular location">
    <subcellularLocation>
        <location evidence="2">Cytoplasm</location>
    </subcellularLocation>
    <subcellularLocation>
        <location evidence="1">Nucleus</location>
    </subcellularLocation>
</comment>
<accession>A0ABR0HNM9</accession>
<reference evidence="8 9" key="1">
    <citation type="journal article" date="2023" name="bioRxiv">
        <title>High-quality genome assemblies of four members of thePodospora anserinaspecies complex.</title>
        <authorList>
            <person name="Ament-Velasquez S.L."/>
            <person name="Vogan A.A."/>
            <person name="Wallerman O."/>
            <person name="Hartmann F."/>
            <person name="Gautier V."/>
            <person name="Silar P."/>
            <person name="Giraud T."/>
            <person name="Johannesson H."/>
        </authorList>
    </citation>
    <scope>NUCLEOTIDE SEQUENCE [LARGE SCALE GENOMIC DNA]</scope>
    <source>
        <strain evidence="8 9">CBS 411.78</strain>
    </source>
</reference>
<dbReference type="GeneID" id="87929904"/>
<evidence type="ECO:0008006" key="10">
    <source>
        <dbReference type="Google" id="ProtNLM"/>
    </source>
</evidence>
<dbReference type="PANTHER" id="PTHR28280">
    <property type="entry name" value="SHUTTLING PRE-60S FACTOR ECM1"/>
    <property type="match status" value="1"/>
</dbReference>
<name>A0ABR0HNM9_9PEZI</name>
<feature type="compositionally biased region" description="Basic and acidic residues" evidence="7">
    <location>
        <begin position="174"/>
        <end position="188"/>
    </location>
</feature>
<evidence type="ECO:0000256" key="5">
    <source>
        <dbReference type="ARBA" id="ARBA00022517"/>
    </source>
</evidence>
<dbReference type="PANTHER" id="PTHR28280:SF1">
    <property type="entry name" value="SHUTTLING PRE-60S FACTOR ECM1"/>
    <property type="match status" value="1"/>
</dbReference>
<dbReference type="EMBL" id="JAFFHB010000002">
    <property type="protein sequence ID" value="KAK4669692.1"/>
    <property type="molecule type" value="Genomic_DNA"/>
</dbReference>
<feature type="compositionally biased region" description="Basic residues" evidence="7">
    <location>
        <begin position="162"/>
        <end position="173"/>
    </location>
</feature>
<evidence type="ECO:0000256" key="1">
    <source>
        <dbReference type="ARBA" id="ARBA00004123"/>
    </source>
</evidence>
<protein>
    <recommendedName>
        <fullName evidence="10">Ribosome biogenesis protein SLX9</fullName>
    </recommendedName>
</protein>
<keyword evidence="3" id="KW-0813">Transport</keyword>
<evidence type="ECO:0000256" key="7">
    <source>
        <dbReference type="SAM" id="MobiDB-lite"/>
    </source>
</evidence>
<evidence type="ECO:0000256" key="6">
    <source>
        <dbReference type="ARBA" id="ARBA00023242"/>
    </source>
</evidence>
<keyword evidence="5" id="KW-0690">Ribosome biogenesis</keyword>
<evidence type="ECO:0000256" key="3">
    <source>
        <dbReference type="ARBA" id="ARBA00022448"/>
    </source>
</evidence>
<feature type="compositionally biased region" description="Low complexity" evidence="7">
    <location>
        <begin position="204"/>
        <end position="215"/>
    </location>
</feature>
<dbReference type="Proteomes" id="UP001326199">
    <property type="component" value="Unassembled WGS sequence"/>
</dbReference>
<gene>
    <name evidence="8" type="ORF">QC763_205190</name>
</gene>
<dbReference type="RefSeq" id="XP_062768362.1">
    <property type="nucleotide sequence ID" value="XM_062909561.1"/>
</dbReference>
<organism evidence="8 9">
    <name type="scientific">Podospora pseudopauciseta</name>
    <dbReference type="NCBI Taxonomy" id="2093780"/>
    <lineage>
        <taxon>Eukaryota</taxon>
        <taxon>Fungi</taxon>
        <taxon>Dikarya</taxon>
        <taxon>Ascomycota</taxon>
        <taxon>Pezizomycotina</taxon>
        <taxon>Sordariomycetes</taxon>
        <taxon>Sordariomycetidae</taxon>
        <taxon>Sordariales</taxon>
        <taxon>Podosporaceae</taxon>
        <taxon>Podospora</taxon>
    </lineage>
</organism>
<evidence type="ECO:0000256" key="2">
    <source>
        <dbReference type="ARBA" id="ARBA00004496"/>
    </source>
</evidence>
<evidence type="ECO:0000313" key="9">
    <source>
        <dbReference type="Proteomes" id="UP001326199"/>
    </source>
</evidence>
<feature type="region of interest" description="Disordered" evidence="7">
    <location>
        <begin position="306"/>
        <end position="350"/>
    </location>
</feature>
<feature type="region of interest" description="Disordered" evidence="7">
    <location>
        <begin position="155"/>
        <end position="240"/>
    </location>
</feature>
<sequence length="350" mass="39143">MDEHPSRRWGQCQPFYHSGCFVTVIVFVWLDRDASRVCLLTIRKTLSSLCPYLLQSDQFPNALQAAKVKTLKLSSPIFWGAGMLANAKCCIPAKSSTTTPPKKPGLARKYTSIRNFRPPINTKHHHHQTLRPQPLLRHSARYAAKFGLFTTNSTMAKPTISKGKKGPSKHSRASRREEPIDINTDKSLKSALPPPISTDHHRPAVLAAQLASSVSKPTRKTGRKAQLSSKARKRQERSMDMAEAVMERTITKIEKSKGHAKVINTRRKPWEEINNDVFGEGEKAKKLTKKQLEKQREDEIVRKFFDEGAAEKDEDGNVEMEGAASEGEGEGEGEGVPTPVQVMEEVEEVL</sequence>
<dbReference type="InterPro" id="IPR053278">
    <property type="entry name" value="Pre-60S_factor_ECM1"/>
</dbReference>
<evidence type="ECO:0000313" key="8">
    <source>
        <dbReference type="EMBL" id="KAK4669692.1"/>
    </source>
</evidence>
<keyword evidence="4" id="KW-0963">Cytoplasm</keyword>
<keyword evidence="6" id="KW-0539">Nucleus</keyword>
<keyword evidence="9" id="KW-1185">Reference proteome</keyword>
<dbReference type="InterPro" id="IPR022784">
    <property type="entry name" value="Ribosome_bgen_Alb1"/>
</dbReference>
<dbReference type="Pfam" id="PF09135">
    <property type="entry name" value="Alb1"/>
    <property type="match status" value="1"/>
</dbReference>